<protein>
    <submittedName>
        <fullName evidence="1">Uncharacterized protein</fullName>
    </submittedName>
</protein>
<keyword evidence="2" id="KW-1185">Reference proteome</keyword>
<accession>A0A5B7DKX2</accession>
<reference evidence="1 2" key="1">
    <citation type="submission" date="2019-05" db="EMBL/GenBank/DDBJ databases">
        <title>Another draft genome of Portunus trituberculatus and its Hox gene families provides insights of decapod evolution.</title>
        <authorList>
            <person name="Jeong J.-H."/>
            <person name="Song I."/>
            <person name="Kim S."/>
            <person name="Choi T."/>
            <person name="Kim D."/>
            <person name="Ryu S."/>
            <person name="Kim W."/>
        </authorList>
    </citation>
    <scope>NUCLEOTIDE SEQUENCE [LARGE SCALE GENOMIC DNA]</scope>
    <source>
        <tissue evidence="1">Muscle</tissue>
    </source>
</reference>
<dbReference type="EMBL" id="VSRR010000993">
    <property type="protein sequence ID" value="MPC21596.1"/>
    <property type="molecule type" value="Genomic_DNA"/>
</dbReference>
<comment type="caution">
    <text evidence="1">The sequence shown here is derived from an EMBL/GenBank/DDBJ whole genome shotgun (WGS) entry which is preliminary data.</text>
</comment>
<proteinExistence type="predicted"/>
<sequence length="88" mass="10136">MERYSTTLSCICECTGTHAGYKDKWFDDKVATARFADLWILDVSMKCRKPAARPELTLYKKVTSLELSGYPQLSGRELFAQIPIFIYF</sequence>
<dbReference type="Proteomes" id="UP000324222">
    <property type="component" value="Unassembled WGS sequence"/>
</dbReference>
<gene>
    <name evidence="1" type="ORF">E2C01_014585</name>
</gene>
<evidence type="ECO:0000313" key="1">
    <source>
        <dbReference type="EMBL" id="MPC21596.1"/>
    </source>
</evidence>
<evidence type="ECO:0000313" key="2">
    <source>
        <dbReference type="Proteomes" id="UP000324222"/>
    </source>
</evidence>
<name>A0A5B7DKX2_PORTR</name>
<dbReference type="AlphaFoldDB" id="A0A5B7DKX2"/>
<organism evidence="1 2">
    <name type="scientific">Portunus trituberculatus</name>
    <name type="common">Swimming crab</name>
    <name type="synonym">Neptunus trituberculatus</name>
    <dbReference type="NCBI Taxonomy" id="210409"/>
    <lineage>
        <taxon>Eukaryota</taxon>
        <taxon>Metazoa</taxon>
        <taxon>Ecdysozoa</taxon>
        <taxon>Arthropoda</taxon>
        <taxon>Crustacea</taxon>
        <taxon>Multicrustacea</taxon>
        <taxon>Malacostraca</taxon>
        <taxon>Eumalacostraca</taxon>
        <taxon>Eucarida</taxon>
        <taxon>Decapoda</taxon>
        <taxon>Pleocyemata</taxon>
        <taxon>Brachyura</taxon>
        <taxon>Eubrachyura</taxon>
        <taxon>Portunoidea</taxon>
        <taxon>Portunidae</taxon>
        <taxon>Portuninae</taxon>
        <taxon>Portunus</taxon>
    </lineage>
</organism>